<dbReference type="Proteomes" id="UP000648239">
    <property type="component" value="Unassembled WGS sequence"/>
</dbReference>
<sequence length="237" mass="26965">MIEIKSDGNERETWIETTMAYVPHVARRYIGCGLPFDELIACGNLGLVEAAIRYQPERGVKFVTYADWWIRKSMLSAIQQQADPVRVPRYRSEKAARIREARRELRSARTGEPGIDEVAEASGIPAKEVHRILAMSMPPLSLHQPAKADGSLLLEDVLVNRAQKDTAELWIRRQFTNWVLSHLSDLDPREREILILRYGLLGTPALTLRKIGAQVGLSRERVRQVEHSALAHLREMI</sequence>
<evidence type="ECO:0000259" key="5">
    <source>
        <dbReference type="Pfam" id="PF04539"/>
    </source>
</evidence>
<dbReference type="Gene3D" id="1.10.10.10">
    <property type="entry name" value="Winged helix-like DNA-binding domain superfamily/Winged helix DNA-binding domain"/>
    <property type="match status" value="2"/>
</dbReference>
<feature type="domain" description="RNA polymerase sigma-70 region 4" evidence="7">
    <location>
        <begin position="183"/>
        <end position="235"/>
    </location>
</feature>
<dbReference type="GO" id="GO:0016987">
    <property type="term" value="F:sigma factor activity"/>
    <property type="evidence" value="ECO:0007669"/>
    <property type="project" value="UniProtKB-KW"/>
</dbReference>
<evidence type="ECO:0000256" key="3">
    <source>
        <dbReference type="ARBA" id="ARBA00023125"/>
    </source>
</evidence>
<proteinExistence type="predicted"/>
<evidence type="ECO:0000259" key="7">
    <source>
        <dbReference type="Pfam" id="PF04545"/>
    </source>
</evidence>
<comment type="caution">
    <text evidence="8">The sequence shown here is derived from an EMBL/GenBank/DDBJ whole genome shotgun (WGS) entry which is preliminary data.</text>
</comment>
<dbReference type="InterPro" id="IPR007624">
    <property type="entry name" value="RNA_pol_sigma70_r3"/>
</dbReference>
<dbReference type="SUPFAM" id="SSF88946">
    <property type="entry name" value="Sigma2 domain of RNA polymerase sigma factors"/>
    <property type="match status" value="1"/>
</dbReference>
<evidence type="ECO:0000256" key="1">
    <source>
        <dbReference type="ARBA" id="ARBA00023015"/>
    </source>
</evidence>
<dbReference type="InterPro" id="IPR000943">
    <property type="entry name" value="RNA_pol_sigma70"/>
</dbReference>
<dbReference type="CDD" id="cd06171">
    <property type="entry name" value="Sigma70_r4"/>
    <property type="match status" value="1"/>
</dbReference>
<dbReference type="InterPro" id="IPR050239">
    <property type="entry name" value="Sigma-70_RNA_pol_init_factors"/>
</dbReference>
<keyword evidence="3" id="KW-0238">DNA-binding</keyword>
<organism evidence="8 9">
    <name type="scientific">Candidatus Polarisedimenticola svalbardensis</name>
    <dbReference type="NCBI Taxonomy" id="2886004"/>
    <lineage>
        <taxon>Bacteria</taxon>
        <taxon>Pseudomonadati</taxon>
        <taxon>Acidobacteriota</taxon>
        <taxon>Candidatus Polarisedimenticolia</taxon>
        <taxon>Candidatus Polarisedimenticolales</taxon>
        <taxon>Candidatus Polarisedimenticolaceae</taxon>
        <taxon>Candidatus Polarisedimenticola</taxon>
    </lineage>
</organism>
<dbReference type="InterPro" id="IPR013325">
    <property type="entry name" value="RNA_pol_sigma_r2"/>
</dbReference>
<evidence type="ECO:0000256" key="2">
    <source>
        <dbReference type="ARBA" id="ARBA00023082"/>
    </source>
</evidence>
<protein>
    <submittedName>
        <fullName evidence="8">Sigma-70 family RNA polymerase sigma factor</fullName>
    </submittedName>
</protein>
<accession>A0A8J6XY28</accession>
<dbReference type="PANTHER" id="PTHR30603">
    <property type="entry name" value="RNA POLYMERASE SIGMA FACTOR RPO"/>
    <property type="match status" value="1"/>
</dbReference>
<dbReference type="InterPro" id="IPR014284">
    <property type="entry name" value="RNA_pol_sigma-70_dom"/>
</dbReference>
<reference evidence="8 9" key="1">
    <citation type="submission" date="2020-08" db="EMBL/GenBank/DDBJ databases">
        <title>Acidobacteriota in marine sediments use diverse sulfur dissimilation pathways.</title>
        <authorList>
            <person name="Wasmund K."/>
        </authorList>
    </citation>
    <scope>NUCLEOTIDE SEQUENCE [LARGE SCALE GENOMIC DNA]</scope>
    <source>
        <strain evidence="8">MAG AM4</strain>
    </source>
</reference>
<feature type="domain" description="RNA polymerase sigma-70 region 2" evidence="6">
    <location>
        <begin position="22"/>
        <end position="82"/>
    </location>
</feature>
<gene>
    <name evidence="8" type="ORF">IFK94_02015</name>
</gene>
<evidence type="ECO:0000259" key="6">
    <source>
        <dbReference type="Pfam" id="PF04542"/>
    </source>
</evidence>
<dbReference type="EMBL" id="JACXWD010000003">
    <property type="protein sequence ID" value="MBD3866872.1"/>
    <property type="molecule type" value="Genomic_DNA"/>
</dbReference>
<evidence type="ECO:0000256" key="4">
    <source>
        <dbReference type="ARBA" id="ARBA00023163"/>
    </source>
</evidence>
<keyword evidence="4" id="KW-0804">Transcription</keyword>
<dbReference type="Pfam" id="PF04539">
    <property type="entry name" value="Sigma70_r3"/>
    <property type="match status" value="1"/>
</dbReference>
<keyword evidence="2" id="KW-0731">Sigma factor</keyword>
<evidence type="ECO:0000313" key="8">
    <source>
        <dbReference type="EMBL" id="MBD3866872.1"/>
    </source>
</evidence>
<feature type="domain" description="RNA polymerase sigma-70 region 3" evidence="5">
    <location>
        <begin position="93"/>
        <end position="158"/>
    </location>
</feature>
<dbReference type="Pfam" id="PF04542">
    <property type="entry name" value="Sigma70_r2"/>
    <property type="match status" value="1"/>
</dbReference>
<name>A0A8J6XY28_9BACT</name>
<dbReference type="GO" id="GO:0003677">
    <property type="term" value="F:DNA binding"/>
    <property type="evidence" value="ECO:0007669"/>
    <property type="project" value="UniProtKB-KW"/>
</dbReference>
<dbReference type="GO" id="GO:0006352">
    <property type="term" value="P:DNA-templated transcription initiation"/>
    <property type="evidence" value="ECO:0007669"/>
    <property type="project" value="InterPro"/>
</dbReference>
<dbReference type="Gene3D" id="1.20.120.1810">
    <property type="match status" value="1"/>
</dbReference>
<dbReference type="InterPro" id="IPR036388">
    <property type="entry name" value="WH-like_DNA-bd_sf"/>
</dbReference>
<evidence type="ECO:0000313" key="9">
    <source>
        <dbReference type="Proteomes" id="UP000648239"/>
    </source>
</evidence>
<dbReference type="Pfam" id="PF04545">
    <property type="entry name" value="Sigma70_r4"/>
    <property type="match status" value="1"/>
</dbReference>
<dbReference type="NCBIfam" id="TIGR02937">
    <property type="entry name" value="sigma70-ECF"/>
    <property type="match status" value="1"/>
</dbReference>
<dbReference type="PRINTS" id="PR00046">
    <property type="entry name" value="SIGMA70FCT"/>
</dbReference>
<dbReference type="PANTHER" id="PTHR30603:SF47">
    <property type="entry name" value="RNA POLYMERASE SIGMA FACTOR SIGD, CHLOROPLASTIC"/>
    <property type="match status" value="1"/>
</dbReference>
<dbReference type="AlphaFoldDB" id="A0A8J6XY28"/>
<dbReference type="InterPro" id="IPR007627">
    <property type="entry name" value="RNA_pol_sigma70_r2"/>
</dbReference>
<dbReference type="SUPFAM" id="SSF88659">
    <property type="entry name" value="Sigma3 and sigma4 domains of RNA polymerase sigma factors"/>
    <property type="match status" value="2"/>
</dbReference>
<keyword evidence="1" id="KW-0805">Transcription regulation</keyword>
<dbReference type="InterPro" id="IPR007630">
    <property type="entry name" value="RNA_pol_sigma70_r4"/>
</dbReference>
<dbReference type="InterPro" id="IPR013324">
    <property type="entry name" value="RNA_pol_sigma_r3/r4-like"/>
</dbReference>